<dbReference type="InterPro" id="IPR041715">
    <property type="entry name" value="HisRS-like_core"/>
</dbReference>
<dbReference type="InterPro" id="IPR004516">
    <property type="entry name" value="HisRS/HisZ"/>
</dbReference>
<dbReference type="GO" id="GO:0005524">
    <property type="term" value="F:ATP binding"/>
    <property type="evidence" value="ECO:0007669"/>
    <property type="project" value="UniProtKB-UniRule"/>
</dbReference>
<feature type="binding site" evidence="9">
    <location>
        <position position="123"/>
    </location>
    <ligand>
        <name>L-histidine</name>
        <dbReference type="ChEBI" id="CHEBI:57595"/>
    </ligand>
</feature>
<dbReference type="EMBL" id="VAUV01000003">
    <property type="protein sequence ID" value="TLD71897.1"/>
    <property type="molecule type" value="Genomic_DNA"/>
</dbReference>
<dbReference type="Gene3D" id="3.30.930.10">
    <property type="entry name" value="Bira Bifunctional Protein, Domain 2"/>
    <property type="match status" value="1"/>
</dbReference>
<dbReference type="Pfam" id="PF03129">
    <property type="entry name" value="HGTP_anticodon"/>
    <property type="match status" value="1"/>
</dbReference>
<dbReference type="SUPFAM" id="SSF52954">
    <property type="entry name" value="Class II aaRS ABD-related"/>
    <property type="match status" value="1"/>
</dbReference>
<dbReference type="GO" id="GO:0006427">
    <property type="term" value="P:histidyl-tRNA aminoacylation"/>
    <property type="evidence" value="ECO:0007669"/>
    <property type="project" value="UniProtKB-UniRule"/>
</dbReference>
<feature type="binding site" evidence="9">
    <location>
        <begin position="79"/>
        <end position="81"/>
    </location>
    <ligand>
        <name>L-histidine</name>
        <dbReference type="ChEBI" id="CHEBI:57595"/>
    </ligand>
</feature>
<dbReference type="InterPro" id="IPR006195">
    <property type="entry name" value="aa-tRNA-synth_II"/>
</dbReference>
<keyword evidence="6 8" id="KW-0030">Aminoacyl-tRNA synthetase</keyword>
<dbReference type="Proteomes" id="UP000306196">
    <property type="component" value="Unassembled WGS sequence"/>
</dbReference>
<comment type="caution">
    <text evidence="11">The sequence shown here is derived from an EMBL/GenBank/DDBJ whole genome shotgun (WGS) entry which is preliminary data.</text>
</comment>
<accession>A0A5R8KI04</accession>
<keyword evidence="5 8" id="KW-0648">Protein biosynthesis</keyword>
<dbReference type="EC" id="6.1.1.21" evidence="8"/>
<keyword evidence="8" id="KW-0963">Cytoplasm</keyword>
<dbReference type="InterPro" id="IPR036621">
    <property type="entry name" value="Anticodon-bd_dom_sf"/>
</dbReference>
<feature type="binding site" evidence="9">
    <location>
        <position position="109"/>
    </location>
    <ligand>
        <name>L-histidine</name>
        <dbReference type="ChEBI" id="CHEBI:57595"/>
    </ligand>
</feature>
<evidence type="ECO:0000256" key="9">
    <source>
        <dbReference type="PIRSR" id="PIRSR001549-1"/>
    </source>
</evidence>
<feature type="binding site" evidence="9">
    <location>
        <begin position="263"/>
        <end position="264"/>
    </location>
    <ligand>
        <name>L-histidine</name>
        <dbReference type="ChEBI" id="CHEBI:57595"/>
    </ligand>
</feature>
<reference evidence="11 12" key="1">
    <citation type="submission" date="2019-05" db="EMBL/GenBank/DDBJ databases">
        <title>Verrucobacter flavum gen. nov., sp. nov. a new member of the family Verrucomicrobiaceae.</title>
        <authorList>
            <person name="Szuroczki S."/>
            <person name="Abbaszade G."/>
            <person name="Szabo A."/>
            <person name="Felfoldi T."/>
            <person name="Schumann P."/>
            <person name="Boka K."/>
            <person name="Keki Z."/>
            <person name="Toumi M."/>
            <person name="Toth E."/>
        </authorList>
    </citation>
    <scope>NUCLEOTIDE SEQUENCE [LARGE SCALE GENOMIC DNA]</scope>
    <source>
        <strain evidence="11 12">MG-N-17</strain>
    </source>
</reference>
<feature type="domain" description="Aminoacyl-transfer RNA synthetases class-II family profile" evidence="10">
    <location>
        <begin position="32"/>
        <end position="229"/>
    </location>
</feature>
<sequence length="436" mass="48992">MAAFQTVKGFRDFLPEDCALRNYIFDRWRAVARGYGFVEYEGPLVEPTDLYKKKSGDEITGQLFNFITKGEEDVSLRPEVTPTLARLVAANQRNFSKPLKWYQIGSCFRYEKPQRGRTREFIQFNVDIVGDTNPANADAELVAFSIDTMLAFGFEEGDFVVRLSNRRLWLDFLLENQIADEHSATFLQIIDKMERAPKDVTAKQLEVIGLSVEQVEAHIKRYLDGEAVEAPDSIFAELKADLTARGLWKFVKIDPGIVRGLAYYTGTVFEVFDLKHNLRAIAGGGRYDNLVGHLSDGAVQMSSCGFAMGDVVLTELINRHEIAKGAAEQWKRRHQAPEVYLVIADDSRRAEALGILQQLRRMGIRVDYALNPAKIGKQFQTAESLNARFAVVVGSEYPLLTVKTLRTRDQMEVSAEQLPDKLAGLLSMPESGPLIA</sequence>
<dbReference type="PROSITE" id="PS50862">
    <property type="entry name" value="AA_TRNA_LIGASE_II"/>
    <property type="match status" value="1"/>
</dbReference>
<dbReference type="PANTHER" id="PTHR43707">
    <property type="entry name" value="HISTIDYL-TRNA SYNTHETASE"/>
    <property type="match status" value="1"/>
</dbReference>
<evidence type="ECO:0000256" key="2">
    <source>
        <dbReference type="ARBA" id="ARBA00011738"/>
    </source>
</evidence>
<name>A0A5R8KI04_9BACT</name>
<evidence type="ECO:0000256" key="7">
    <source>
        <dbReference type="ARBA" id="ARBA00047639"/>
    </source>
</evidence>
<evidence type="ECO:0000256" key="3">
    <source>
        <dbReference type="ARBA" id="ARBA00022598"/>
    </source>
</evidence>
<dbReference type="PANTHER" id="PTHR43707:SF1">
    <property type="entry name" value="HISTIDINE--TRNA LIGASE, MITOCHONDRIAL-RELATED"/>
    <property type="match status" value="1"/>
</dbReference>
<keyword evidence="8" id="KW-0067">ATP-binding</keyword>
<comment type="subunit">
    <text evidence="2 8">Homodimer.</text>
</comment>
<dbReference type="PIRSF" id="PIRSF001549">
    <property type="entry name" value="His-tRNA_synth"/>
    <property type="match status" value="1"/>
</dbReference>
<proteinExistence type="inferred from homology"/>
<comment type="catalytic activity">
    <reaction evidence="7 8">
        <text>tRNA(His) + L-histidine + ATP = L-histidyl-tRNA(His) + AMP + diphosphate + H(+)</text>
        <dbReference type="Rhea" id="RHEA:17313"/>
        <dbReference type="Rhea" id="RHEA-COMP:9665"/>
        <dbReference type="Rhea" id="RHEA-COMP:9689"/>
        <dbReference type="ChEBI" id="CHEBI:15378"/>
        <dbReference type="ChEBI" id="CHEBI:30616"/>
        <dbReference type="ChEBI" id="CHEBI:33019"/>
        <dbReference type="ChEBI" id="CHEBI:57595"/>
        <dbReference type="ChEBI" id="CHEBI:78442"/>
        <dbReference type="ChEBI" id="CHEBI:78527"/>
        <dbReference type="ChEBI" id="CHEBI:456215"/>
        <dbReference type="EC" id="6.1.1.21"/>
    </reaction>
</comment>
<feature type="binding site" evidence="9">
    <location>
        <position position="127"/>
    </location>
    <ligand>
        <name>L-histidine</name>
        <dbReference type="ChEBI" id="CHEBI:57595"/>
    </ligand>
</feature>
<evidence type="ECO:0000256" key="4">
    <source>
        <dbReference type="ARBA" id="ARBA00022741"/>
    </source>
</evidence>
<dbReference type="InterPro" id="IPR045864">
    <property type="entry name" value="aa-tRNA-synth_II/BPL/LPL"/>
</dbReference>
<organism evidence="11 12">
    <name type="scientific">Phragmitibacter flavus</name>
    <dbReference type="NCBI Taxonomy" id="2576071"/>
    <lineage>
        <taxon>Bacteria</taxon>
        <taxon>Pseudomonadati</taxon>
        <taxon>Verrucomicrobiota</taxon>
        <taxon>Verrucomicrobiia</taxon>
        <taxon>Verrucomicrobiales</taxon>
        <taxon>Verrucomicrobiaceae</taxon>
        <taxon>Phragmitibacter</taxon>
    </lineage>
</organism>
<dbReference type="InterPro" id="IPR015807">
    <property type="entry name" value="His-tRNA-ligase"/>
</dbReference>
<dbReference type="SUPFAM" id="SSF55681">
    <property type="entry name" value="Class II aaRS and biotin synthetases"/>
    <property type="match status" value="1"/>
</dbReference>
<dbReference type="HAMAP" id="MF_00127">
    <property type="entry name" value="His_tRNA_synth"/>
    <property type="match status" value="1"/>
</dbReference>
<dbReference type="Pfam" id="PF13393">
    <property type="entry name" value="tRNA-synt_His"/>
    <property type="match status" value="1"/>
</dbReference>
<evidence type="ECO:0000256" key="8">
    <source>
        <dbReference type="HAMAP-Rule" id="MF_00127"/>
    </source>
</evidence>
<dbReference type="GO" id="GO:0005737">
    <property type="term" value="C:cytoplasm"/>
    <property type="evidence" value="ECO:0007669"/>
    <property type="project" value="UniProtKB-SubCell"/>
</dbReference>
<dbReference type="OrthoDB" id="9800814at2"/>
<dbReference type="AlphaFoldDB" id="A0A5R8KI04"/>
<dbReference type="CDD" id="cd00773">
    <property type="entry name" value="HisRS-like_core"/>
    <property type="match status" value="1"/>
</dbReference>
<dbReference type="Gene3D" id="3.40.50.800">
    <property type="entry name" value="Anticodon-binding domain"/>
    <property type="match status" value="1"/>
</dbReference>
<comment type="subcellular location">
    <subcellularLocation>
        <location evidence="8">Cytoplasm</location>
    </subcellularLocation>
</comment>
<keyword evidence="3 8" id="KW-0436">Ligase</keyword>
<dbReference type="RefSeq" id="WP_138084901.1">
    <property type="nucleotide sequence ID" value="NZ_VAUV01000003.1"/>
</dbReference>
<gene>
    <name evidence="8 11" type="primary">hisS</name>
    <name evidence="11" type="ORF">FEM03_03995</name>
</gene>
<dbReference type="NCBIfam" id="TIGR00442">
    <property type="entry name" value="hisS"/>
    <property type="match status" value="1"/>
</dbReference>
<evidence type="ECO:0000313" key="12">
    <source>
        <dbReference type="Proteomes" id="UP000306196"/>
    </source>
</evidence>
<evidence type="ECO:0000256" key="1">
    <source>
        <dbReference type="ARBA" id="ARBA00008226"/>
    </source>
</evidence>
<comment type="similarity">
    <text evidence="1 8">Belongs to the class-II aminoacyl-tRNA synthetase family.</text>
</comment>
<keyword evidence="4 8" id="KW-0547">Nucleotide-binding</keyword>
<dbReference type="InterPro" id="IPR004154">
    <property type="entry name" value="Anticodon-bd"/>
</dbReference>
<evidence type="ECO:0000313" key="11">
    <source>
        <dbReference type="EMBL" id="TLD71897.1"/>
    </source>
</evidence>
<keyword evidence="12" id="KW-1185">Reference proteome</keyword>
<protein>
    <recommendedName>
        <fullName evidence="8">Histidine--tRNA ligase</fullName>
        <ecNumber evidence="8">6.1.1.21</ecNumber>
    </recommendedName>
    <alternativeName>
        <fullName evidence="8">Histidyl-tRNA synthetase</fullName>
        <shortName evidence="8">HisRS</shortName>
    </alternativeName>
</protein>
<feature type="binding site" evidence="9">
    <location>
        <position position="259"/>
    </location>
    <ligand>
        <name>L-histidine</name>
        <dbReference type="ChEBI" id="CHEBI:57595"/>
    </ligand>
</feature>
<evidence type="ECO:0000259" key="10">
    <source>
        <dbReference type="PROSITE" id="PS50862"/>
    </source>
</evidence>
<evidence type="ECO:0000256" key="6">
    <source>
        <dbReference type="ARBA" id="ARBA00023146"/>
    </source>
</evidence>
<dbReference type="GO" id="GO:0004821">
    <property type="term" value="F:histidine-tRNA ligase activity"/>
    <property type="evidence" value="ECO:0007669"/>
    <property type="project" value="UniProtKB-UniRule"/>
</dbReference>
<evidence type="ECO:0000256" key="5">
    <source>
        <dbReference type="ARBA" id="ARBA00022917"/>
    </source>
</evidence>